<organism evidence="8 9">
    <name type="scientific">Pseudomonas migulae</name>
    <dbReference type="NCBI Taxonomy" id="78543"/>
    <lineage>
        <taxon>Bacteria</taxon>
        <taxon>Pseudomonadati</taxon>
        <taxon>Pseudomonadota</taxon>
        <taxon>Gammaproteobacteria</taxon>
        <taxon>Pseudomonadales</taxon>
        <taxon>Pseudomonadaceae</taxon>
        <taxon>Pseudomonas</taxon>
    </lineage>
</organism>
<evidence type="ECO:0000256" key="4">
    <source>
        <dbReference type="ARBA" id="ARBA00023136"/>
    </source>
</evidence>
<feature type="domain" description="O-antigen ligase-related" evidence="7">
    <location>
        <begin position="260"/>
        <end position="412"/>
    </location>
</feature>
<evidence type="ECO:0000256" key="2">
    <source>
        <dbReference type="ARBA" id="ARBA00022692"/>
    </source>
</evidence>
<evidence type="ECO:0000256" key="5">
    <source>
        <dbReference type="SAM" id="MobiDB-lite"/>
    </source>
</evidence>
<feature type="transmembrane region" description="Helical" evidence="6">
    <location>
        <begin position="12"/>
        <end position="33"/>
    </location>
</feature>
<keyword evidence="2 6" id="KW-0812">Transmembrane</keyword>
<dbReference type="Proteomes" id="UP001243713">
    <property type="component" value="Chromosome"/>
</dbReference>
<feature type="transmembrane region" description="Helical" evidence="6">
    <location>
        <begin position="162"/>
        <end position="184"/>
    </location>
</feature>
<feature type="transmembrane region" description="Helical" evidence="6">
    <location>
        <begin position="225"/>
        <end position="246"/>
    </location>
</feature>
<dbReference type="InterPro" id="IPR051533">
    <property type="entry name" value="WaaL-like"/>
</dbReference>
<feature type="compositionally biased region" description="Basic and acidic residues" evidence="5">
    <location>
        <begin position="496"/>
        <end position="515"/>
    </location>
</feature>
<keyword evidence="9" id="KW-1185">Reference proteome</keyword>
<feature type="transmembrane region" description="Helical" evidence="6">
    <location>
        <begin position="40"/>
        <end position="63"/>
    </location>
</feature>
<feature type="region of interest" description="Disordered" evidence="5">
    <location>
        <begin position="486"/>
        <end position="515"/>
    </location>
</feature>
<dbReference type="RefSeq" id="WP_280163339.1">
    <property type="nucleotide sequence ID" value="NZ_CP093428.1"/>
</dbReference>
<protein>
    <submittedName>
        <fullName evidence="8">O-antigen ligase family protein</fullName>
    </submittedName>
</protein>
<dbReference type="EMBL" id="CP093428">
    <property type="protein sequence ID" value="WGK92286.1"/>
    <property type="molecule type" value="Genomic_DNA"/>
</dbReference>
<feature type="transmembrane region" description="Helical" evidence="6">
    <location>
        <begin position="434"/>
        <end position="450"/>
    </location>
</feature>
<evidence type="ECO:0000313" key="9">
    <source>
        <dbReference type="Proteomes" id="UP001243713"/>
    </source>
</evidence>
<dbReference type="PANTHER" id="PTHR37422:SF23">
    <property type="entry name" value="TEICHURONIC ACID BIOSYNTHESIS PROTEIN TUAE"/>
    <property type="match status" value="1"/>
</dbReference>
<comment type="subcellular location">
    <subcellularLocation>
        <location evidence="1">Membrane</location>
        <topology evidence="1">Multi-pass membrane protein</topology>
    </subcellularLocation>
</comment>
<dbReference type="Pfam" id="PF04932">
    <property type="entry name" value="Wzy_C"/>
    <property type="match status" value="1"/>
</dbReference>
<evidence type="ECO:0000256" key="1">
    <source>
        <dbReference type="ARBA" id="ARBA00004141"/>
    </source>
</evidence>
<feature type="transmembrane region" description="Helical" evidence="6">
    <location>
        <begin position="136"/>
        <end position="155"/>
    </location>
</feature>
<keyword evidence="4 6" id="KW-0472">Membrane</keyword>
<evidence type="ECO:0000256" key="6">
    <source>
        <dbReference type="SAM" id="Phobius"/>
    </source>
</evidence>
<feature type="transmembrane region" description="Helical" evidence="6">
    <location>
        <begin position="105"/>
        <end position="124"/>
    </location>
</feature>
<keyword evidence="8" id="KW-0436">Ligase</keyword>
<keyword evidence="3 6" id="KW-1133">Transmembrane helix</keyword>
<feature type="compositionally biased region" description="Low complexity" evidence="5">
    <location>
        <begin position="486"/>
        <end position="495"/>
    </location>
</feature>
<proteinExistence type="predicted"/>
<gene>
    <name evidence="8" type="ORF">MOQ58_08840</name>
</gene>
<evidence type="ECO:0000256" key="3">
    <source>
        <dbReference type="ARBA" id="ARBA00022989"/>
    </source>
</evidence>
<dbReference type="GO" id="GO:0016874">
    <property type="term" value="F:ligase activity"/>
    <property type="evidence" value="ECO:0007669"/>
    <property type="project" value="UniProtKB-KW"/>
</dbReference>
<feature type="transmembrane region" description="Helical" evidence="6">
    <location>
        <begin position="276"/>
        <end position="294"/>
    </location>
</feature>
<feature type="transmembrane region" description="Helical" evidence="6">
    <location>
        <begin position="253"/>
        <end position="270"/>
    </location>
</feature>
<sequence>MSSNDCIKNSMAIAAAACISILLMQDPGVLFYTGIVGVSLLVLTAIISPWLGLLALFPLAFALRPAPPSVGAQEISFAALLAVIFIAALIKLLRTCGIRSVLRLFGIPLLIGAGILGINLAVAMHNHVPMLDWIRGVIPFLFIYALIPVCALVSGDESKIRWVGASVGTLIFLTAGYIVFYYFYHDMWQPYWLILTNGEEVKISQEAALNNVNAMGPMRDRITMLLAQATDALLPVGMVVGFVVSTLARDRRITIVGALVAMLCMAAVLITFTRSMLISALLVMLLFSLYAFFAHKNLRVKLSANLATQGVFGVAFIFSTGMDQVWLGRLSLLSGAAWKRKGDFNVMSRLEEYKIAWEMFLSHPVLGNGMGIKHGMRWETSEGVSFTEMVAYIHNWPLYMLMVGGLLGFLVYSLVIAGPVLYRLTSLRSESAHLTVVRAAVMTLAVYGLFFAVFRLISFNLLLAAAWGVVFAHKWSRENSASSAHAVHSHTASTQTKEKPVGHEPADQKNVELSV</sequence>
<feature type="transmembrane region" description="Helical" evidence="6">
    <location>
        <begin position="75"/>
        <end position="93"/>
    </location>
</feature>
<feature type="transmembrane region" description="Helical" evidence="6">
    <location>
        <begin position="306"/>
        <end position="327"/>
    </location>
</feature>
<evidence type="ECO:0000313" key="8">
    <source>
        <dbReference type="EMBL" id="WGK92286.1"/>
    </source>
</evidence>
<name>A0ABY8MYX6_9PSED</name>
<dbReference type="InterPro" id="IPR007016">
    <property type="entry name" value="O-antigen_ligase-rel_domated"/>
</dbReference>
<feature type="transmembrane region" description="Helical" evidence="6">
    <location>
        <begin position="398"/>
        <end position="422"/>
    </location>
</feature>
<dbReference type="PANTHER" id="PTHR37422">
    <property type="entry name" value="TEICHURONIC ACID BIOSYNTHESIS PROTEIN TUAE"/>
    <property type="match status" value="1"/>
</dbReference>
<reference evidence="8 9" key="1">
    <citation type="submission" date="2022-03" db="EMBL/GenBank/DDBJ databases">
        <title>Plant growth promoting endophytes with ACC deaminase activity.</title>
        <authorList>
            <person name="Charles T."/>
            <person name="Van Dyk A."/>
            <person name="Cheng J."/>
            <person name="Heil J."/>
        </authorList>
    </citation>
    <scope>NUCLEOTIDE SEQUENCE [LARGE SCALE GENOMIC DNA]</scope>
    <source>
        <strain evidence="8 9">8R6</strain>
    </source>
</reference>
<evidence type="ECO:0000259" key="7">
    <source>
        <dbReference type="Pfam" id="PF04932"/>
    </source>
</evidence>
<accession>A0ABY8MYX6</accession>